<reference evidence="1" key="1">
    <citation type="submission" date="2022-04" db="EMBL/GenBank/DDBJ databases">
        <title>A functionally conserved STORR gene fusion in Papaver species that diverged 16.8 million years ago.</title>
        <authorList>
            <person name="Catania T."/>
        </authorList>
    </citation>
    <scope>NUCLEOTIDE SEQUENCE</scope>
    <source>
        <strain evidence="1">S-188037</strain>
    </source>
</reference>
<comment type="caution">
    <text evidence="1">The sequence shown here is derived from an EMBL/GenBank/DDBJ whole genome shotgun (WGS) entry which is preliminary data.</text>
</comment>
<dbReference type="EMBL" id="JAJJMB010008334">
    <property type="protein sequence ID" value="KAI3924282.1"/>
    <property type="molecule type" value="Genomic_DNA"/>
</dbReference>
<dbReference type="AlphaFoldDB" id="A0AAD4XME0"/>
<keyword evidence="2" id="KW-1185">Reference proteome</keyword>
<proteinExistence type="predicted"/>
<evidence type="ECO:0000313" key="2">
    <source>
        <dbReference type="Proteomes" id="UP001202328"/>
    </source>
</evidence>
<dbReference type="Proteomes" id="UP001202328">
    <property type="component" value="Unassembled WGS sequence"/>
</dbReference>
<name>A0AAD4XME0_9MAGN</name>
<sequence length="143" mass="16087">MDRSQQNLTIIGNWLFKTLVFFQETANTFTNIIRNQLAQIAMQSVLKSKAAWQLHIITCQFTSTTVPPVLLSVWCLHILSTILAGTVRAMVGEGSATGRRQCYGEKAVLRGEGRIMFICCWRNVIFTYKVTVYKIMSHAIAGV</sequence>
<evidence type="ECO:0000313" key="1">
    <source>
        <dbReference type="EMBL" id="KAI3924282.1"/>
    </source>
</evidence>
<accession>A0AAD4XME0</accession>
<organism evidence="1 2">
    <name type="scientific">Papaver atlanticum</name>
    <dbReference type="NCBI Taxonomy" id="357466"/>
    <lineage>
        <taxon>Eukaryota</taxon>
        <taxon>Viridiplantae</taxon>
        <taxon>Streptophyta</taxon>
        <taxon>Embryophyta</taxon>
        <taxon>Tracheophyta</taxon>
        <taxon>Spermatophyta</taxon>
        <taxon>Magnoliopsida</taxon>
        <taxon>Ranunculales</taxon>
        <taxon>Papaveraceae</taxon>
        <taxon>Papaveroideae</taxon>
        <taxon>Papaver</taxon>
    </lineage>
</organism>
<gene>
    <name evidence="1" type="ORF">MKW98_032483</name>
</gene>
<protein>
    <submittedName>
        <fullName evidence="1">Uncharacterized protein</fullName>
    </submittedName>
</protein>